<protein>
    <submittedName>
        <fullName evidence="4">DUF3426 domain-containing protein</fullName>
    </submittedName>
</protein>
<keyword evidence="2" id="KW-0472">Membrane</keyword>
<sequence>MIIQCEQCSTKFRLDDAKIKDKGVKVRCAKCRHVFTVTKQQDLESPGETPAGFGLPSAPGPDDAPAHDAVAQCEALSSHSFAAGSLGDDVSFASPAIEPPPAPTGEADFGFSFSDETPGASTGHEEAPAPANEADFSDFDFGDVAAAKEPVSASPAPDFSGEGRHPAAPAPDAAGFDFGDENLFGDAVAAPVPEEPAEPISFDFSADAFADSLGASEEAPGGERAVSGIAAAQADEPFSLGEIDFGDELTSVAVQHVNPEELKPAQELLFAPLAEAQEKKGSDVGEGPDAAAFFTTQQEELPPLSISSRRKQSPVFMGVAAALVVAVVALLGYAGYSMFGVEKVAKESGRISVRGINAAFVKNSAAGELVVISGEAVNEFGGPRAAIQVKGMIYGPNGQVLASKSAFCGNPLTREQLAGMPLDKIEAAMANQFGDSLDNLEVQPGKTIPFVIVIAKPPADARDYGVQTAGSTVATGKQP</sequence>
<comment type="caution">
    <text evidence="4">The sequence shown here is derived from an EMBL/GenBank/DDBJ whole genome shotgun (WGS) entry which is preliminary data.</text>
</comment>
<feature type="transmembrane region" description="Helical" evidence="2">
    <location>
        <begin position="315"/>
        <end position="336"/>
    </location>
</feature>
<reference evidence="4 5" key="1">
    <citation type="submission" date="2019-04" db="EMBL/GenBank/DDBJ databases">
        <title>Geobacter ruber sp. nov., ferric-reducing bacteria isolated from paddy soil.</title>
        <authorList>
            <person name="Xu Z."/>
            <person name="Masuda Y."/>
            <person name="Itoh H."/>
            <person name="Senoo K."/>
        </authorList>
    </citation>
    <scope>NUCLEOTIDE SEQUENCE [LARGE SCALE GENOMIC DNA]</scope>
    <source>
        <strain evidence="4 5">Red88</strain>
    </source>
</reference>
<dbReference type="NCBIfam" id="TIGR02098">
    <property type="entry name" value="MJ0042_CXXC"/>
    <property type="match status" value="1"/>
</dbReference>
<feature type="domain" description="Zinc finger/thioredoxin putative" evidence="3">
    <location>
        <begin position="1"/>
        <end position="37"/>
    </location>
</feature>
<evidence type="ECO:0000256" key="1">
    <source>
        <dbReference type="SAM" id="MobiDB-lite"/>
    </source>
</evidence>
<dbReference type="InterPro" id="IPR021834">
    <property type="entry name" value="DUF3426"/>
</dbReference>
<keyword evidence="2" id="KW-1133">Transmembrane helix</keyword>
<keyword evidence="2" id="KW-0812">Transmembrane</keyword>
<accession>A0A5A9XEC7</accession>
<evidence type="ECO:0000259" key="3">
    <source>
        <dbReference type="Pfam" id="PF13719"/>
    </source>
</evidence>
<evidence type="ECO:0000313" key="5">
    <source>
        <dbReference type="Proteomes" id="UP000324298"/>
    </source>
</evidence>
<evidence type="ECO:0000256" key="2">
    <source>
        <dbReference type="SAM" id="Phobius"/>
    </source>
</evidence>
<feature type="region of interest" description="Disordered" evidence="1">
    <location>
        <begin position="149"/>
        <end position="179"/>
    </location>
</feature>
<dbReference type="RefSeq" id="WP_149307624.1">
    <property type="nucleotide sequence ID" value="NZ_SRSD01000006.1"/>
</dbReference>
<gene>
    <name evidence="4" type="ORF">ET418_10770</name>
</gene>
<feature type="compositionally biased region" description="Low complexity" evidence="1">
    <location>
        <begin position="166"/>
        <end position="177"/>
    </location>
</feature>
<name>A0A5A9XEC7_9BACT</name>
<dbReference type="EMBL" id="SRSD01000006">
    <property type="protein sequence ID" value="KAA0891260.1"/>
    <property type="molecule type" value="Genomic_DNA"/>
</dbReference>
<feature type="region of interest" description="Disordered" evidence="1">
    <location>
        <begin position="92"/>
        <end position="137"/>
    </location>
</feature>
<evidence type="ECO:0000313" key="4">
    <source>
        <dbReference type="EMBL" id="KAA0891260.1"/>
    </source>
</evidence>
<dbReference type="Pfam" id="PF11906">
    <property type="entry name" value="DUF3426"/>
    <property type="match status" value="1"/>
</dbReference>
<keyword evidence="5" id="KW-1185">Reference proteome</keyword>
<organism evidence="4 5">
    <name type="scientific">Oryzomonas rubra</name>
    <dbReference type="NCBI Taxonomy" id="2509454"/>
    <lineage>
        <taxon>Bacteria</taxon>
        <taxon>Pseudomonadati</taxon>
        <taxon>Thermodesulfobacteriota</taxon>
        <taxon>Desulfuromonadia</taxon>
        <taxon>Geobacterales</taxon>
        <taxon>Geobacteraceae</taxon>
        <taxon>Oryzomonas</taxon>
    </lineage>
</organism>
<dbReference type="Pfam" id="PF13719">
    <property type="entry name" value="Zn_ribbon_5"/>
    <property type="match status" value="1"/>
</dbReference>
<dbReference type="InterPro" id="IPR011723">
    <property type="entry name" value="Znf/thioredoxin_put"/>
</dbReference>
<dbReference type="Proteomes" id="UP000324298">
    <property type="component" value="Unassembled WGS sequence"/>
</dbReference>
<feature type="region of interest" description="Disordered" evidence="1">
    <location>
        <begin position="41"/>
        <end position="67"/>
    </location>
</feature>
<dbReference type="AlphaFoldDB" id="A0A5A9XEC7"/>
<proteinExistence type="predicted"/>
<dbReference type="OrthoDB" id="5506264at2"/>